<evidence type="ECO:0000313" key="2">
    <source>
        <dbReference type="Proteomes" id="UP001066276"/>
    </source>
</evidence>
<accession>A0AAV7WCV3</accession>
<dbReference type="AlphaFoldDB" id="A0AAV7WCV3"/>
<comment type="caution">
    <text evidence="1">The sequence shown here is derived from an EMBL/GenBank/DDBJ whole genome shotgun (WGS) entry which is preliminary data.</text>
</comment>
<gene>
    <name evidence="1" type="ORF">NDU88_006062</name>
</gene>
<evidence type="ECO:0000313" key="1">
    <source>
        <dbReference type="EMBL" id="KAJ1210700.1"/>
    </source>
</evidence>
<name>A0AAV7WCV3_PLEWA</name>
<dbReference type="Proteomes" id="UP001066276">
    <property type="component" value="Chromosome 1_2"/>
</dbReference>
<dbReference type="EMBL" id="JANPWB010000002">
    <property type="protein sequence ID" value="KAJ1210700.1"/>
    <property type="molecule type" value="Genomic_DNA"/>
</dbReference>
<keyword evidence="2" id="KW-1185">Reference proteome</keyword>
<protein>
    <submittedName>
        <fullName evidence="1">Uncharacterized protein</fullName>
    </submittedName>
</protein>
<sequence length="125" mass="14019">MSNTLVLDVCISERDRAGRQLVQLIQSESRMNPFLMLPDELGQTVTSQKAINEIFIAHIRRIYESPHTTVFPALSGYLAELRLPLLEPEERRTLGAQLTKQELMSAINALKSSKSPGGWDTGRII</sequence>
<organism evidence="1 2">
    <name type="scientific">Pleurodeles waltl</name>
    <name type="common">Iberian ribbed newt</name>
    <dbReference type="NCBI Taxonomy" id="8319"/>
    <lineage>
        <taxon>Eukaryota</taxon>
        <taxon>Metazoa</taxon>
        <taxon>Chordata</taxon>
        <taxon>Craniata</taxon>
        <taxon>Vertebrata</taxon>
        <taxon>Euteleostomi</taxon>
        <taxon>Amphibia</taxon>
        <taxon>Batrachia</taxon>
        <taxon>Caudata</taxon>
        <taxon>Salamandroidea</taxon>
        <taxon>Salamandridae</taxon>
        <taxon>Pleurodelinae</taxon>
        <taxon>Pleurodeles</taxon>
    </lineage>
</organism>
<proteinExistence type="predicted"/>
<reference evidence="1" key="1">
    <citation type="journal article" date="2022" name="bioRxiv">
        <title>Sequencing and chromosome-scale assembly of the giantPleurodeles waltlgenome.</title>
        <authorList>
            <person name="Brown T."/>
            <person name="Elewa A."/>
            <person name="Iarovenko S."/>
            <person name="Subramanian E."/>
            <person name="Araus A.J."/>
            <person name="Petzold A."/>
            <person name="Susuki M."/>
            <person name="Suzuki K.-i.T."/>
            <person name="Hayashi T."/>
            <person name="Toyoda A."/>
            <person name="Oliveira C."/>
            <person name="Osipova E."/>
            <person name="Leigh N.D."/>
            <person name="Simon A."/>
            <person name="Yun M.H."/>
        </authorList>
    </citation>
    <scope>NUCLEOTIDE SEQUENCE</scope>
    <source>
        <strain evidence="1">20211129_DDA</strain>
        <tissue evidence="1">Liver</tissue>
    </source>
</reference>